<protein>
    <submittedName>
        <fullName evidence="2">Luciferase family protein</fullName>
    </submittedName>
</protein>
<dbReference type="AlphaFoldDB" id="A9WDS7"/>
<dbReference type="EMBL" id="CP000909">
    <property type="protein sequence ID" value="ABY33683.1"/>
    <property type="molecule type" value="Genomic_DNA"/>
</dbReference>
<dbReference type="Proteomes" id="UP000002008">
    <property type="component" value="Chromosome"/>
</dbReference>
<dbReference type="RefSeq" id="WP_012256339.1">
    <property type="nucleotide sequence ID" value="NC_010175.1"/>
</dbReference>
<dbReference type="PATRIC" id="fig|324602.8.peg.492"/>
<dbReference type="GO" id="GO:0016614">
    <property type="term" value="F:oxidoreductase activity, acting on CH-OH group of donors"/>
    <property type="evidence" value="ECO:0000318"/>
    <property type="project" value="GO_Central"/>
</dbReference>
<reference evidence="3" key="1">
    <citation type="journal article" date="2011" name="BMC Genomics">
        <title>Complete genome sequence of the filamentous anoxygenic phototrophic bacterium Chloroflexus aurantiacus.</title>
        <authorList>
            <person name="Tang K.H."/>
            <person name="Barry K."/>
            <person name="Chertkov O."/>
            <person name="Dalin E."/>
            <person name="Han C.S."/>
            <person name="Hauser L.J."/>
            <person name="Honchak B.M."/>
            <person name="Karbach L.E."/>
            <person name="Land M.L."/>
            <person name="Lapidus A."/>
            <person name="Larimer F.W."/>
            <person name="Mikhailova N."/>
            <person name="Pitluck S."/>
            <person name="Pierson B.K."/>
            <person name="Blankenship R.E."/>
        </authorList>
    </citation>
    <scope>NUCLEOTIDE SEQUENCE [LARGE SCALE GENOMIC DNA]</scope>
    <source>
        <strain evidence="3">ATCC 29366 / DSM 635 / J-10-fl</strain>
    </source>
</reference>
<evidence type="ECO:0000313" key="3">
    <source>
        <dbReference type="Proteomes" id="UP000002008"/>
    </source>
</evidence>
<feature type="domain" description="Luciferase-like" evidence="1">
    <location>
        <begin position="17"/>
        <end position="317"/>
    </location>
</feature>
<dbReference type="Pfam" id="PF00296">
    <property type="entry name" value="Bac_luciferase"/>
    <property type="match status" value="1"/>
</dbReference>
<dbReference type="NCBIfam" id="TIGR03617">
    <property type="entry name" value="F420_MSMEG_2256"/>
    <property type="match status" value="1"/>
</dbReference>
<dbReference type="PANTHER" id="PTHR43244">
    <property type="match status" value="1"/>
</dbReference>
<dbReference type="EnsemblBacteria" id="ABY33683">
    <property type="protein sequence ID" value="ABY33683"/>
    <property type="gene ID" value="Caur_0433"/>
</dbReference>
<dbReference type="GO" id="GO:0016705">
    <property type="term" value="F:oxidoreductase activity, acting on paired donors, with incorporation or reduction of molecular oxygen"/>
    <property type="evidence" value="ECO:0007669"/>
    <property type="project" value="InterPro"/>
</dbReference>
<dbReference type="PANTHER" id="PTHR43244:SF2">
    <property type="entry name" value="CONSERVED HYPOTHETICAL ALANINE AND PROLINE-RICH PROTEIN"/>
    <property type="match status" value="1"/>
</dbReference>
<evidence type="ECO:0000313" key="2">
    <source>
        <dbReference type="EMBL" id="ABY33683.1"/>
    </source>
</evidence>
<dbReference type="HOGENOM" id="CLU_027853_5_1_0"/>
<dbReference type="InterPro" id="IPR036661">
    <property type="entry name" value="Luciferase-like_sf"/>
</dbReference>
<sequence length="346" mass="37623">MEKAMLLLDAAFQVDANPLPGAAEVAKAAEALGFAALWAPETAHNPFLALTIAAEHTQQLTIGTAVAIAFPRSPMVTAQIAWDLAGFSGGRFVLGLGTQVKAHIERRFSSVWDSPVGRLRDYIGALRAIWHCWQTGGKLDYRGQYYQHTLMTPFFSPGPIAHPDIPIYIAGVNTGLAHLAGEVCDGFHAHPLTSARYLREVLRPQIAAGATAAGRDPSACAIAGSALVITGNDKTERERMRAMVRQQIAFYASTPTYRAVLSCHGWDAVGEELSRLAAQQRWAEMTGLIDDTMVATFAVEADPADLPAALKERYEGLLDRVALYIPFIPGERDDFWRHLTTSLNGR</sequence>
<organism evidence="2 3">
    <name type="scientific">Chloroflexus aurantiacus (strain ATCC 29366 / DSM 635 / J-10-fl)</name>
    <dbReference type="NCBI Taxonomy" id="324602"/>
    <lineage>
        <taxon>Bacteria</taxon>
        <taxon>Bacillati</taxon>
        <taxon>Chloroflexota</taxon>
        <taxon>Chloroflexia</taxon>
        <taxon>Chloroflexales</taxon>
        <taxon>Chloroflexineae</taxon>
        <taxon>Chloroflexaceae</taxon>
        <taxon>Chloroflexus</taxon>
    </lineage>
</organism>
<accession>A9WDS7</accession>
<gene>
    <name evidence="2" type="ordered locus">Caur_0433</name>
</gene>
<dbReference type="CDD" id="cd01097">
    <property type="entry name" value="Tetrahydromethanopterin_reductase"/>
    <property type="match status" value="1"/>
</dbReference>
<dbReference type="InParanoid" id="A9WDS7"/>
<dbReference type="InterPro" id="IPR019919">
    <property type="entry name" value="Lucif-like_OxRdtase_MSMEG_2256"/>
</dbReference>
<dbReference type="InterPro" id="IPR050564">
    <property type="entry name" value="F420-G6PD/mer"/>
</dbReference>
<evidence type="ECO:0000259" key="1">
    <source>
        <dbReference type="Pfam" id="PF00296"/>
    </source>
</evidence>
<name>A9WDS7_CHLAA</name>
<dbReference type="SUPFAM" id="SSF51679">
    <property type="entry name" value="Bacterial luciferase-like"/>
    <property type="match status" value="1"/>
</dbReference>
<dbReference type="Gene3D" id="3.20.20.30">
    <property type="entry name" value="Luciferase-like domain"/>
    <property type="match status" value="1"/>
</dbReference>
<proteinExistence type="predicted"/>
<keyword evidence="3" id="KW-1185">Reference proteome</keyword>
<dbReference type="STRING" id="324602.Caur_0433"/>
<dbReference type="InterPro" id="IPR011251">
    <property type="entry name" value="Luciferase-like_dom"/>
</dbReference>
<dbReference type="eggNOG" id="COG2141">
    <property type="taxonomic scope" value="Bacteria"/>
</dbReference>
<dbReference type="KEGG" id="cau:Caur_0433"/>